<dbReference type="AlphaFoldDB" id="A0A6P7FVZ3"/>
<dbReference type="InParanoid" id="A0A6P7FVZ3"/>
<accession>A0A6P7FVZ3</accession>
<keyword evidence="1" id="KW-1133">Transmembrane helix</keyword>
<feature type="transmembrane region" description="Helical" evidence="1">
    <location>
        <begin position="57"/>
        <end position="76"/>
    </location>
</feature>
<evidence type="ECO:0000313" key="2">
    <source>
        <dbReference type="RefSeq" id="XP_028137078.1"/>
    </source>
</evidence>
<keyword evidence="1" id="KW-0812">Transmembrane</keyword>
<protein>
    <submittedName>
        <fullName evidence="2">Uncharacterized protein LOC114331650</fullName>
    </submittedName>
</protein>
<dbReference type="RefSeq" id="XP_028137078.1">
    <property type="nucleotide sequence ID" value="XM_028281277.1"/>
</dbReference>
<name>A0A6P7FVZ3_DIAVI</name>
<gene>
    <name evidence="2" type="primary">LOC114331650</name>
</gene>
<organism evidence="2">
    <name type="scientific">Diabrotica virgifera virgifera</name>
    <name type="common">western corn rootworm</name>
    <dbReference type="NCBI Taxonomy" id="50390"/>
    <lineage>
        <taxon>Eukaryota</taxon>
        <taxon>Metazoa</taxon>
        <taxon>Ecdysozoa</taxon>
        <taxon>Arthropoda</taxon>
        <taxon>Hexapoda</taxon>
        <taxon>Insecta</taxon>
        <taxon>Pterygota</taxon>
        <taxon>Neoptera</taxon>
        <taxon>Endopterygota</taxon>
        <taxon>Coleoptera</taxon>
        <taxon>Polyphaga</taxon>
        <taxon>Cucujiformia</taxon>
        <taxon>Chrysomeloidea</taxon>
        <taxon>Chrysomelidae</taxon>
        <taxon>Galerucinae</taxon>
        <taxon>Diabroticina</taxon>
        <taxon>Diabroticites</taxon>
        <taxon>Diabrotica</taxon>
    </lineage>
</organism>
<reference evidence="2" key="1">
    <citation type="submission" date="2025-08" db="UniProtKB">
        <authorList>
            <consortium name="RefSeq"/>
        </authorList>
    </citation>
    <scope>IDENTIFICATION</scope>
    <source>
        <tissue evidence="2">Whole insect</tissue>
    </source>
</reference>
<proteinExistence type="predicted"/>
<sequence length="104" mass="11708">MDLNQDNNTLLLEGREIRSFPDDGTESSLFQSHPQRNVISAQKILKRRSRARRLRRCGYCVLALMILISLGILLYVSTLGALDAIKNNNKNSTMTTGRTAVQLM</sequence>
<evidence type="ECO:0000256" key="1">
    <source>
        <dbReference type="SAM" id="Phobius"/>
    </source>
</evidence>
<keyword evidence="1" id="KW-0472">Membrane</keyword>